<keyword evidence="4" id="KW-1185">Reference proteome</keyword>
<keyword evidence="2" id="KW-1133">Transmembrane helix</keyword>
<protein>
    <submittedName>
        <fullName evidence="3">Uncharacterized protein</fullName>
    </submittedName>
</protein>
<accession>L1LCR7</accession>
<evidence type="ECO:0000256" key="2">
    <source>
        <dbReference type="SAM" id="Phobius"/>
    </source>
</evidence>
<keyword evidence="2" id="KW-0812">Transmembrane</keyword>
<name>L1LCR7_THEEQ</name>
<evidence type="ECO:0000313" key="3">
    <source>
        <dbReference type="EMBL" id="EKX73074.1"/>
    </source>
</evidence>
<sequence length="703" mass="79293">MALSCNNSGGWEASHVNVDISETKANGAYSDSCGHSIRITMEEDNPSKGYKVYTHSFYGHTGAFYGIKYTANAQKLPGIQTYYGKGVYVYYLSYDCGNKIPLMLGLRSLVSTTEYYKRSDYFSTPKNWTRETSIKNNGDGLVAALEIISKTLKEVIILNLDETEDQSTYYVDGSNSPPGVNDDVIICVSSLIYQNSYQQYKHSLQNNSTFRPLSTIYKGESVQFDDPNIYTFQCSSASLYYWVSNHPNSRPLLLELVPKSGTCKYYRLGTTLDGKIWKLDKRIATQNLKEELDTLNYADTMTHQIDITKNTTCSYKCFTTGCNVSINATHSSREHYSQTIQSVETGYIYQFSAGAINQGGIRSQYGVALVYIFHYPKGDDGVPLLIHLPDTSAWYARVKTKSSSWTSVSQNIPKDPSDEPRILDILKEVYSPKVTIKADFSGMTKSTYKTDGQIICVTSEKVLVEGMETGFYSFSHKRYGGLFIVKDVIHGVKPLEGIESEDVLRKVTMFYLGQDTLDFEKLLLVELRLSGGTTFKYFCRDEKGADRWTDCSMEDDKQLDGKPLQEKLEELRDLHFSPSPKEQPAPPRELPLEPAEEEPSKQEPPQHIPEPDPKEEELPKEEHRNETTLVKNGPTTVPPTSKTPKHSSGHNAGSIFAGVFFGLLFACIITHESITFRRNPSKSITVKLMEKAKRFSYHLLKRE</sequence>
<dbReference type="GeneID" id="15802738"/>
<dbReference type="RefSeq" id="XP_004832526.1">
    <property type="nucleotide sequence ID" value="XM_004832469.1"/>
</dbReference>
<feature type="compositionally biased region" description="Basic and acidic residues" evidence="1">
    <location>
        <begin position="609"/>
        <end position="626"/>
    </location>
</feature>
<reference evidence="3 4" key="1">
    <citation type="journal article" date="2012" name="BMC Genomics">
        <title>Comparative genomic analysis and phylogenetic position of Theileria equi.</title>
        <authorList>
            <person name="Kappmeyer L.S."/>
            <person name="Thiagarajan M."/>
            <person name="Herndon D.R."/>
            <person name="Ramsay J.D."/>
            <person name="Caler E."/>
            <person name="Djikeng A."/>
            <person name="Gillespie J.J."/>
            <person name="Lau A.O."/>
            <person name="Roalson E.H."/>
            <person name="Silva J.C."/>
            <person name="Silva M.G."/>
            <person name="Suarez C.E."/>
            <person name="Ueti M.W."/>
            <person name="Nene V.M."/>
            <person name="Mealey R.H."/>
            <person name="Knowles D.P."/>
            <person name="Brayton K.A."/>
        </authorList>
    </citation>
    <scope>NUCLEOTIDE SEQUENCE [LARGE SCALE GENOMIC DNA]</scope>
    <source>
        <strain evidence="3 4">WA</strain>
    </source>
</reference>
<dbReference type="EMBL" id="ACOU01000004">
    <property type="protein sequence ID" value="EKX73074.1"/>
    <property type="molecule type" value="Genomic_DNA"/>
</dbReference>
<gene>
    <name evidence="3" type="ORF">BEWA_016350</name>
</gene>
<keyword evidence="2" id="KW-0472">Membrane</keyword>
<comment type="caution">
    <text evidence="3">The sequence shown here is derived from an EMBL/GenBank/DDBJ whole genome shotgun (WGS) entry which is preliminary data.</text>
</comment>
<organism evidence="3 4">
    <name type="scientific">Theileria equi strain WA</name>
    <dbReference type="NCBI Taxonomy" id="1537102"/>
    <lineage>
        <taxon>Eukaryota</taxon>
        <taxon>Sar</taxon>
        <taxon>Alveolata</taxon>
        <taxon>Apicomplexa</taxon>
        <taxon>Aconoidasida</taxon>
        <taxon>Piroplasmida</taxon>
        <taxon>Theileriidae</taxon>
        <taxon>Theileria</taxon>
    </lineage>
</organism>
<dbReference type="VEuPathDB" id="PiroplasmaDB:BEWA_016350"/>
<dbReference type="eggNOG" id="ENOG502QWUR">
    <property type="taxonomic scope" value="Eukaryota"/>
</dbReference>
<proteinExistence type="predicted"/>
<evidence type="ECO:0000313" key="4">
    <source>
        <dbReference type="Proteomes" id="UP000031512"/>
    </source>
</evidence>
<feature type="region of interest" description="Disordered" evidence="1">
    <location>
        <begin position="575"/>
        <end position="649"/>
    </location>
</feature>
<dbReference type="AlphaFoldDB" id="L1LCR7"/>
<dbReference type="Proteomes" id="UP000031512">
    <property type="component" value="Unassembled WGS sequence"/>
</dbReference>
<dbReference type="KEGG" id="beq:BEWA_016350"/>
<feature type="transmembrane region" description="Helical" evidence="2">
    <location>
        <begin position="652"/>
        <end position="670"/>
    </location>
</feature>
<evidence type="ECO:0000256" key="1">
    <source>
        <dbReference type="SAM" id="MobiDB-lite"/>
    </source>
</evidence>